<organism evidence="1 2">
    <name type="scientific">Gimesia panareensis</name>
    <dbReference type="NCBI Taxonomy" id="2527978"/>
    <lineage>
        <taxon>Bacteria</taxon>
        <taxon>Pseudomonadati</taxon>
        <taxon>Planctomycetota</taxon>
        <taxon>Planctomycetia</taxon>
        <taxon>Planctomycetales</taxon>
        <taxon>Planctomycetaceae</taxon>
        <taxon>Gimesia</taxon>
    </lineage>
</organism>
<evidence type="ECO:0000313" key="1">
    <source>
        <dbReference type="EMBL" id="QDT29910.1"/>
    </source>
</evidence>
<dbReference type="AlphaFoldDB" id="A0A517QE43"/>
<name>A0A517QE43_9PLAN</name>
<dbReference type="Proteomes" id="UP000315647">
    <property type="component" value="Chromosome"/>
</dbReference>
<reference evidence="1 2" key="1">
    <citation type="submission" date="2019-03" db="EMBL/GenBank/DDBJ databases">
        <title>Deep-cultivation of Planctomycetes and their phenomic and genomic characterization uncovers novel biology.</title>
        <authorList>
            <person name="Wiegand S."/>
            <person name="Jogler M."/>
            <person name="Boedeker C."/>
            <person name="Pinto D."/>
            <person name="Vollmers J."/>
            <person name="Rivas-Marin E."/>
            <person name="Kohn T."/>
            <person name="Peeters S.H."/>
            <person name="Heuer A."/>
            <person name="Rast P."/>
            <person name="Oberbeckmann S."/>
            <person name="Bunk B."/>
            <person name="Jeske O."/>
            <person name="Meyerdierks A."/>
            <person name="Storesund J.E."/>
            <person name="Kallscheuer N."/>
            <person name="Luecker S."/>
            <person name="Lage O.M."/>
            <person name="Pohl T."/>
            <person name="Merkel B.J."/>
            <person name="Hornburger P."/>
            <person name="Mueller R.-W."/>
            <person name="Bruemmer F."/>
            <person name="Labrenz M."/>
            <person name="Spormann A.M."/>
            <person name="Op den Camp H."/>
            <person name="Overmann J."/>
            <person name="Amann R."/>
            <person name="Jetten M.S.M."/>
            <person name="Mascher T."/>
            <person name="Medema M.H."/>
            <person name="Devos D.P."/>
            <person name="Kaster A.-K."/>
            <person name="Ovreas L."/>
            <person name="Rohde M."/>
            <person name="Galperin M.Y."/>
            <person name="Jogler C."/>
        </authorList>
    </citation>
    <scope>NUCLEOTIDE SEQUENCE [LARGE SCALE GENOMIC DNA]</scope>
    <source>
        <strain evidence="1 2">Enr10</strain>
    </source>
</reference>
<evidence type="ECO:0000313" key="2">
    <source>
        <dbReference type="Proteomes" id="UP000315647"/>
    </source>
</evidence>
<proteinExistence type="predicted"/>
<protein>
    <submittedName>
        <fullName evidence="1">Uncharacterized protein</fullName>
    </submittedName>
</protein>
<dbReference type="RefSeq" id="WP_145451809.1">
    <property type="nucleotide sequence ID" value="NZ_CP037421.1"/>
</dbReference>
<gene>
    <name evidence="1" type="ORF">Enr10x_52670</name>
</gene>
<dbReference type="EMBL" id="CP037421">
    <property type="protein sequence ID" value="QDT29910.1"/>
    <property type="molecule type" value="Genomic_DNA"/>
</dbReference>
<keyword evidence="2" id="KW-1185">Reference proteome</keyword>
<sequence>MLRRRLSDEMINLLVPLIANLVDDRELQLEVRDNYVTVYYRGAALLREIRLVDNQLTGKIHYKYVPLQRPEGSDYLSIASGENGLNFNAAPQPMPLGQFAPDILREYKRMMKSVSGSPEANIVHGIVSRPENQIVDQELKFQEPGQPETDKIDVCHYDTGLNALALVEVKGLHDSRLRSLDGEMPEVIDQLRRYRTRIETSHECIINSCESSISLKRRLGLANRLVEIPEQSPLPLLRKPVLVIGGCGQDDIQSILEENGEWQVLMDGLAEEASGVILCKNGCNLNLRNGGYSRVFDPEAF</sequence>
<accession>A0A517QE43</accession>